<evidence type="ECO:0000256" key="5">
    <source>
        <dbReference type="ARBA" id="ARBA00022989"/>
    </source>
</evidence>
<keyword evidence="14" id="KW-1185">Reference proteome</keyword>
<name>A0ABM1IDB8_POLDO</name>
<dbReference type="Pfam" id="PF24495">
    <property type="entry name" value="Ig_TMEM131_2"/>
    <property type="match status" value="1"/>
</dbReference>
<dbReference type="Pfam" id="PF24501">
    <property type="entry name" value="Ig_TMEM131L_5"/>
    <property type="match status" value="1"/>
</dbReference>
<dbReference type="Pfam" id="PF12371">
    <property type="entry name" value="TMEM131_like_N"/>
    <property type="match status" value="1"/>
</dbReference>
<evidence type="ECO:0000259" key="12">
    <source>
        <dbReference type="Pfam" id="PF24499"/>
    </source>
</evidence>
<evidence type="ECO:0000256" key="2">
    <source>
        <dbReference type="ARBA" id="ARBA00006682"/>
    </source>
</evidence>
<dbReference type="InterPro" id="IPR056311">
    <property type="entry name" value="TMEM131_Ig_2"/>
</dbReference>
<feature type="region of interest" description="Disordered" evidence="7">
    <location>
        <begin position="1296"/>
        <end position="1405"/>
    </location>
</feature>
<evidence type="ECO:0000259" key="9">
    <source>
        <dbReference type="Pfam" id="PF12371"/>
    </source>
</evidence>
<organism evidence="14 15">
    <name type="scientific">Polistes dominula</name>
    <name type="common">European paper wasp</name>
    <name type="synonym">Vespa dominula</name>
    <dbReference type="NCBI Taxonomy" id="743375"/>
    <lineage>
        <taxon>Eukaryota</taxon>
        <taxon>Metazoa</taxon>
        <taxon>Ecdysozoa</taxon>
        <taxon>Arthropoda</taxon>
        <taxon>Hexapoda</taxon>
        <taxon>Insecta</taxon>
        <taxon>Pterygota</taxon>
        <taxon>Neoptera</taxon>
        <taxon>Endopterygota</taxon>
        <taxon>Hymenoptera</taxon>
        <taxon>Apocrita</taxon>
        <taxon>Aculeata</taxon>
        <taxon>Vespoidea</taxon>
        <taxon>Vespidae</taxon>
        <taxon>Polistinae</taxon>
        <taxon>Polistini</taxon>
        <taxon>Polistes</taxon>
    </lineage>
</organism>
<dbReference type="Proteomes" id="UP000694924">
    <property type="component" value="Unplaced"/>
</dbReference>
<evidence type="ECO:0000256" key="8">
    <source>
        <dbReference type="SAM" id="SignalP"/>
    </source>
</evidence>
<keyword evidence="6" id="KW-0472">Membrane</keyword>
<feature type="compositionally biased region" description="Basic and acidic residues" evidence="7">
    <location>
        <begin position="1314"/>
        <end position="1323"/>
    </location>
</feature>
<sequence>MIELKVFYCLFLLSFLDSTSQIRPSLHGHNNAFVQDDNDVQYLLDNIPLPMHKDFTNTVHGVGDTVVPDEDKVQDTLSHIYFLPHILDFKERQLGIPHKETVMLINKDHNRTIHLSSISGNTRHFHSSFFQDKVIPPLRNTTFNVIFLGREEGEIDTYLFIHTSEGTIKYQVRGVSISSPYRLRPIIDVKLPLNASFTPLIYMHNPHPESLQVVEIYSSGEEFQLELPSGEAEGSRELWEIPPYQTKPIIRLYFNAYTEKNHTAYIRVKINNTAEILIVAVEVEVKSGAGLHWGGSSGRINFGMGGSLQPPTYHIIALKNSAKKAVKVVNIISTPISKALGLQFKPTTIPGDTDIPIAIGTLFYDWKAGLELQHFKGKLMIKAMGPGGTSQKLAIPWIAQALQGGLEVNASITHYCSLQTSQVQNFSVVNKFKLPLAITHVTMSPNVKSRFLIKNFTPRVIKPEQKVNIFSLQLTKEKKNDDVEMESSILIHSNVSITNVPLLSYDGKVRRIVPGEKEDDKGTMNFGTVSSGTENEAIFALENQNPVNIDLHDWGVNMPGAVLELMGCQSGPANLLDEELKNVTVCSNTGTQFIKPGFLAIFKIIVKAPMIDEDTIVGDVFVRTKYERFILPVFMRVAHGKITVKKLIFTDCFPGSICVQQVKVHSTFARPMEVTEIISVNKDDRIKYIPLEEASLPTISKGDNLIGTIKINPSINCKQRCYLDLLLDTNAGSQWLNTMSLPSHTRDTDLNLLTTRYMRFINSTGGGSWDNVTMRLNTNEVRGYKFDVNIKPHWPSLLTSSGNASKNKSIIMFPLTQIGYTSHKKIKLHNPSRNPLIIQLVMDWSYPQGSRLFHSLPSKFKPMCTECLPTVKEEFKLEDNPEERESFEKQWDVKVASQSFPFYLNPSESKTIKITYSPSSASLSSALIYIRNNMTILEVLRVMGRGASAQFRFGNRKPGSTTPLLFELGDKHLKDCERERSKRNSIPNLTVKRSFTARNTGELLVHIYDFYISGSRCEGYGFKVLNCAQFVLLPNVTQKIEIAFTPDFTLSRIERKLLILTSLGTENQTSTIKLNLLATLPMHSLESCSAILVRPSWENILHWAAVFLSSILLIFVLAVSFLESEQILKGTLVNSSRESSVQPPLDLRLLSYVPAQLTDINNTLKEKIMNDDKNNKFHNKKEDVTSEWMLINNKRCKDNKDLQKTLKISDWTSEEEQRFKLDTESKDLLTFKPCEDTLDNSNNINNISLGTRKRNNKKQQIVQESQSDNNCHIDNTFTEIIQPVQEKKYRTHSLIKSSSPVINRKTKSNNVANGKEESLKSLDNENQGDNIYLNNKSNKSENKRKQLTGGSNNSTGGGHSNHTLKKLEISSQQKNNVQQLSEEETSSTTTESSLQDDSSSLCKGHDQNCIKTDKLQRKQGNKKNKSQAIIPSVPCVDYKDNYEGDCDDDEYDKERHNNPNRWKTTNTNRSSTKYHIHGSRTVESSYKLPRQSKNLPRKDKASQKRRGTDKIHTKNSSLNGNTNAKDDGIRNLGTTSTISPPPPPSGWGEHRAKFSDVVARNQESSIPTFSNLSNLHKNQPVSHNLSLVFNNDNKDIEYMKQQPNSHNESIESTKEYEVMPEVLPLCIPSVGRNKLICQDHLMTQNNIPLTNSYFINNFIDPSFERELVPYDDLPDTDELLVELESPEEDTRCEFWNDNRTMVDLLSDSTGSFQFDSSNSPENGTNLTDSLRDNWANVETNWEPLYTRTAVGEERSGVWGVNTGGVWAAAPWGATAQPHTTLSVPLQLSESDAQDGTGFDPFRSLNTIWTPSSTESWKKKHED</sequence>
<feature type="compositionally biased region" description="Polar residues" evidence="7">
    <location>
        <begin position="1324"/>
        <end position="1333"/>
    </location>
</feature>
<evidence type="ECO:0000256" key="6">
    <source>
        <dbReference type="ARBA" id="ARBA00023136"/>
    </source>
</evidence>
<dbReference type="GeneID" id="107067323"/>
<feature type="chain" id="PRO_5046058380" evidence="8">
    <location>
        <begin position="22"/>
        <end position="1822"/>
    </location>
</feature>
<dbReference type="InterPro" id="IPR055435">
    <property type="entry name" value="Ig_TMEM131L_3"/>
</dbReference>
<evidence type="ECO:0000256" key="4">
    <source>
        <dbReference type="ARBA" id="ARBA00022729"/>
    </source>
</evidence>
<gene>
    <name evidence="15" type="primary">LOC107067323</name>
</gene>
<comment type="subcellular location">
    <subcellularLocation>
        <location evidence="1">Membrane</location>
        <topology evidence="1">Single-pass type I membrane protein</topology>
    </subcellularLocation>
</comment>
<feature type="compositionally biased region" description="Low complexity" evidence="7">
    <location>
        <begin position="1386"/>
        <end position="1401"/>
    </location>
</feature>
<evidence type="ECO:0000259" key="13">
    <source>
        <dbReference type="Pfam" id="PF24501"/>
    </source>
</evidence>
<evidence type="ECO:0000259" key="10">
    <source>
        <dbReference type="Pfam" id="PF24495"/>
    </source>
</evidence>
<evidence type="ECO:0000256" key="1">
    <source>
        <dbReference type="ARBA" id="ARBA00004479"/>
    </source>
</evidence>
<dbReference type="PANTHER" id="PTHR22050:SF0">
    <property type="entry name" value="TRANSMEMBRANE PROTEIN 131 HOMOLOG"/>
    <property type="match status" value="1"/>
</dbReference>
<comment type="similarity">
    <text evidence="2">Belongs to the TMEM131 family.</text>
</comment>
<keyword evidence="5" id="KW-1133">Transmembrane helix</keyword>
<feature type="domain" description="Transmembrane protein 131-like N-terminal" evidence="9">
    <location>
        <begin position="82"/>
        <end position="163"/>
    </location>
</feature>
<evidence type="ECO:0000259" key="11">
    <source>
        <dbReference type="Pfam" id="PF24498"/>
    </source>
</evidence>
<evidence type="ECO:0000313" key="15">
    <source>
        <dbReference type="RefSeq" id="XP_015178205.1"/>
    </source>
</evidence>
<feature type="compositionally biased region" description="Basic and acidic residues" evidence="7">
    <location>
        <begin position="1496"/>
        <end position="1512"/>
    </location>
</feature>
<protein>
    <submittedName>
        <fullName evidence="15">Transmembrane protein 131</fullName>
    </submittedName>
</protein>
<keyword evidence="4 8" id="KW-0732">Signal</keyword>
<feature type="region of interest" description="Disordered" evidence="7">
    <location>
        <begin position="1449"/>
        <end position="1550"/>
    </location>
</feature>
<dbReference type="Pfam" id="PF24499">
    <property type="entry name" value="Ig_TMEM131L_4"/>
    <property type="match status" value="1"/>
</dbReference>
<evidence type="ECO:0000313" key="14">
    <source>
        <dbReference type="Proteomes" id="UP000694924"/>
    </source>
</evidence>
<accession>A0ABM1IDB8</accession>
<proteinExistence type="inferred from homology"/>
<evidence type="ECO:0000256" key="7">
    <source>
        <dbReference type="SAM" id="MobiDB-lite"/>
    </source>
</evidence>
<feature type="domain" description="TMEM131L fourth Ig-like" evidence="12">
    <location>
        <begin position="811"/>
        <end position="947"/>
    </location>
</feature>
<dbReference type="InterPro" id="IPR022113">
    <property type="entry name" value="TMEM131L_N"/>
</dbReference>
<dbReference type="Pfam" id="PF24498">
    <property type="entry name" value="Ig_TMEM131L_3"/>
    <property type="match status" value="1"/>
</dbReference>
<keyword evidence="3 15" id="KW-0812">Transmembrane</keyword>
<feature type="domain" description="TMEM131L third Ig-like" evidence="11">
    <location>
        <begin position="420"/>
        <end position="504"/>
    </location>
</feature>
<feature type="domain" description="TMEM131L fifth Ig-like" evidence="13">
    <location>
        <begin position="999"/>
        <end position="1064"/>
    </location>
</feature>
<feature type="signal peptide" evidence="8">
    <location>
        <begin position="1"/>
        <end position="21"/>
    </location>
</feature>
<feature type="domain" description="TMEM131 second Ig-like" evidence="10">
    <location>
        <begin position="180"/>
        <end position="269"/>
    </location>
</feature>
<dbReference type="InterPro" id="IPR055437">
    <property type="entry name" value="TMEM131L_Ig_5"/>
</dbReference>
<evidence type="ECO:0000256" key="3">
    <source>
        <dbReference type="ARBA" id="ARBA00022692"/>
    </source>
</evidence>
<feature type="compositionally biased region" description="Polar residues" evidence="7">
    <location>
        <begin position="1459"/>
        <end position="1471"/>
    </location>
</feature>
<dbReference type="RefSeq" id="XP_015178205.1">
    <property type="nucleotide sequence ID" value="XM_015322719.1"/>
</dbReference>
<dbReference type="InterPro" id="IPR055436">
    <property type="entry name" value="Ig_TMEM131L_4"/>
</dbReference>
<dbReference type="InterPro" id="IPR039877">
    <property type="entry name" value="TMEM131-like"/>
</dbReference>
<reference evidence="15" key="1">
    <citation type="submission" date="2025-08" db="UniProtKB">
        <authorList>
            <consortium name="RefSeq"/>
        </authorList>
    </citation>
    <scope>IDENTIFICATION</scope>
    <source>
        <tissue evidence="15">Whole body</tissue>
    </source>
</reference>
<dbReference type="PANTHER" id="PTHR22050">
    <property type="entry name" value="RW1 PROTEIN HOMOLOG"/>
    <property type="match status" value="1"/>
</dbReference>
<feature type="compositionally biased region" description="Polar residues" evidence="7">
    <location>
        <begin position="1514"/>
        <end position="1523"/>
    </location>
</feature>